<dbReference type="GO" id="GO:0009003">
    <property type="term" value="F:signal peptidase activity"/>
    <property type="evidence" value="ECO:0007669"/>
    <property type="project" value="UniProtKB-EC"/>
</dbReference>
<evidence type="ECO:0000256" key="4">
    <source>
        <dbReference type="ARBA" id="ARBA00013208"/>
    </source>
</evidence>
<comment type="catalytic activity">
    <reaction evidence="1 6">
        <text>Cleavage of hydrophobic, N-terminal signal or leader sequences from secreted and periplasmic proteins.</text>
        <dbReference type="EC" id="3.4.21.89"/>
    </reaction>
</comment>
<dbReference type="Proteomes" id="UP001223079">
    <property type="component" value="Unassembled WGS sequence"/>
</dbReference>
<keyword evidence="5 6" id="KW-0378">Hydrolase</keyword>
<dbReference type="InterPro" id="IPR019758">
    <property type="entry name" value="Pept_S26A_signal_pept_1_CS"/>
</dbReference>
<dbReference type="CDD" id="cd06530">
    <property type="entry name" value="S26_SPase_I"/>
    <property type="match status" value="1"/>
</dbReference>
<evidence type="ECO:0000259" key="7">
    <source>
        <dbReference type="Pfam" id="PF10502"/>
    </source>
</evidence>
<dbReference type="Pfam" id="PF10502">
    <property type="entry name" value="Peptidase_S26"/>
    <property type="match status" value="1"/>
</dbReference>
<proteinExistence type="inferred from homology"/>
<feature type="transmembrane region" description="Helical" evidence="6">
    <location>
        <begin position="24"/>
        <end position="50"/>
    </location>
</feature>
<keyword evidence="6" id="KW-0812">Transmembrane</keyword>
<keyword evidence="6" id="KW-0645">Protease</keyword>
<dbReference type="NCBIfam" id="TIGR02227">
    <property type="entry name" value="sigpep_I_bact"/>
    <property type="match status" value="1"/>
</dbReference>
<dbReference type="InterPro" id="IPR019533">
    <property type="entry name" value="Peptidase_S26"/>
</dbReference>
<dbReference type="PRINTS" id="PR00727">
    <property type="entry name" value="LEADERPTASE"/>
</dbReference>
<keyword evidence="6" id="KW-1133">Transmembrane helix</keyword>
<dbReference type="InterPro" id="IPR000223">
    <property type="entry name" value="Pept_S26A_signal_pept_1"/>
</dbReference>
<keyword evidence="9" id="KW-1185">Reference proteome</keyword>
<evidence type="ECO:0000256" key="6">
    <source>
        <dbReference type="RuleBase" id="RU362042"/>
    </source>
</evidence>
<evidence type="ECO:0000313" key="8">
    <source>
        <dbReference type="EMBL" id="MDQ0223429.1"/>
    </source>
</evidence>
<dbReference type="PANTHER" id="PTHR43390:SF1">
    <property type="entry name" value="CHLOROPLAST PROCESSING PEPTIDASE"/>
    <property type="match status" value="1"/>
</dbReference>
<reference evidence="8 9" key="1">
    <citation type="submission" date="2023-07" db="EMBL/GenBank/DDBJ databases">
        <title>Genomic Encyclopedia of Type Strains, Phase IV (KMG-IV): sequencing the most valuable type-strain genomes for metagenomic binning, comparative biology and taxonomic classification.</title>
        <authorList>
            <person name="Goeker M."/>
        </authorList>
    </citation>
    <scope>NUCLEOTIDE SEQUENCE [LARGE SCALE GENOMIC DNA]</scope>
    <source>
        <strain evidence="8 9">DSM 105143</strain>
    </source>
</reference>
<dbReference type="Gene3D" id="2.10.109.10">
    <property type="entry name" value="Umud Fragment, subunit A"/>
    <property type="match status" value="1"/>
</dbReference>
<keyword evidence="6" id="KW-0472">Membrane</keyword>
<comment type="subcellular location">
    <subcellularLocation>
        <location evidence="2">Cell membrane</location>
        <topology evidence="2">Single-pass type II membrane protein</topology>
    </subcellularLocation>
    <subcellularLocation>
        <location evidence="6">Membrane</location>
        <topology evidence="6">Single-pass type II membrane protein</topology>
    </subcellularLocation>
</comment>
<gene>
    <name evidence="8" type="ORF">J2S23_002005</name>
</gene>
<evidence type="ECO:0000256" key="5">
    <source>
        <dbReference type="ARBA" id="ARBA00022801"/>
    </source>
</evidence>
<sequence>MNDIPITSDEVSDELERVRYRNRFWMIVCNTFYILMGVTATAVLVVVFWLPVLRIYGHSMDKTLNEGDIVLAVKGSEFDTGDVLAFYYNNKVLVKRVIAVSGDWVEITTEGEVYVNQTKLEEPYVSELALGQSNITYPYQVPDGQIFVMGDNRISSIDSRNTAIGGISQEQIVGKIVMRVWPLNQLGNI</sequence>
<dbReference type="EMBL" id="JAUSTM010000027">
    <property type="protein sequence ID" value="MDQ0223429.1"/>
    <property type="molecule type" value="Genomic_DNA"/>
</dbReference>
<dbReference type="PANTHER" id="PTHR43390">
    <property type="entry name" value="SIGNAL PEPTIDASE I"/>
    <property type="match status" value="1"/>
</dbReference>
<dbReference type="EC" id="3.4.21.89" evidence="4 6"/>
<feature type="domain" description="Peptidase S26" evidence="7">
    <location>
        <begin position="32"/>
        <end position="181"/>
    </location>
</feature>
<accession>A0ABT9YUN3</accession>
<evidence type="ECO:0000256" key="1">
    <source>
        <dbReference type="ARBA" id="ARBA00000677"/>
    </source>
</evidence>
<comment type="similarity">
    <text evidence="3 6">Belongs to the peptidase S26 family.</text>
</comment>
<comment type="caution">
    <text evidence="8">The sequence shown here is derived from an EMBL/GenBank/DDBJ whole genome shotgun (WGS) entry which is preliminary data.</text>
</comment>
<evidence type="ECO:0000313" key="9">
    <source>
        <dbReference type="Proteomes" id="UP001223079"/>
    </source>
</evidence>
<evidence type="ECO:0000256" key="3">
    <source>
        <dbReference type="ARBA" id="ARBA00009370"/>
    </source>
</evidence>
<dbReference type="SUPFAM" id="SSF51306">
    <property type="entry name" value="LexA/Signal peptidase"/>
    <property type="match status" value="1"/>
</dbReference>
<organism evidence="8 9">
    <name type="scientific">Streptococcus moroccensis</name>
    <dbReference type="NCBI Taxonomy" id="1451356"/>
    <lineage>
        <taxon>Bacteria</taxon>
        <taxon>Bacillati</taxon>
        <taxon>Bacillota</taxon>
        <taxon>Bacilli</taxon>
        <taxon>Lactobacillales</taxon>
        <taxon>Streptococcaceae</taxon>
        <taxon>Streptococcus</taxon>
    </lineage>
</organism>
<name>A0ABT9YUN3_9STRE</name>
<dbReference type="InterPro" id="IPR036286">
    <property type="entry name" value="LexA/Signal_pep-like_sf"/>
</dbReference>
<protein>
    <recommendedName>
        <fullName evidence="4 6">Signal peptidase I</fullName>
        <ecNumber evidence="4 6">3.4.21.89</ecNumber>
    </recommendedName>
</protein>
<evidence type="ECO:0000256" key="2">
    <source>
        <dbReference type="ARBA" id="ARBA00004401"/>
    </source>
</evidence>
<dbReference type="PROSITE" id="PS00761">
    <property type="entry name" value="SPASE_I_3"/>
    <property type="match status" value="1"/>
</dbReference>